<dbReference type="SUPFAM" id="SSF64438">
    <property type="entry name" value="CNF1/YfiH-like putative cysteine hydrolases"/>
    <property type="match status" value="1"/>
</dbReference>
<keyword evidence="5" id="KW-0378">Hydrolase</keyword>
<name>A0AAU8MN74_9GAMM</name>
<gene>
    <name evidence="11" type="primary">pgeF</name>
    <name evidence="11" type="ORF">ABU614_11785</name>
</gene>
<dbReference type="GO" id="GO:0017061">
    <property type="term" value="F:S-methyl-5-thioadenosine phosphorylase activity"/>
    <property type="evidence" value="ECO:0007669"/>
    <property type="project" value="UniProtKB-EC"/>
</dbReference>
<protein>
    <recommendedName>
        <fullName evidence="10">Purine nucleoside phosphorylase</fullName>
    </recommendedName>
</protein>
<evidence type="ECO:0000256" key="2">
    <source>
        <dbReference type="ARBA" id="ARBA00007353"/>
    </source>
</evidence>
<dbReference type="PANTHER" id="PTHR30616:SF2">
    <property type="entry name" value="PURINE NUCLEOSIDE PHOSPHORYLASE LACC1"/>
    <property type="match status" value="1"/>
</dbReference>
<comment type="catalytic activity">
    <reaction evidence="7">
        <text>adenosine + H2O + H(+) = inosine + NH4(+)</text>
        <dbReference type="Rhea" id="RHEA:24408"/>
        <dbReference type="ChEBI" id="CHEBI:15377"/>
        <dbReference type="ChEBI" id="CHEBI:15378"/>
        <dbReference type="ChEBI" id="CHEBI:16335"/>
        <dbReference type="ChEBI" id="CHEBI:17596"/>
        <dbReference type="ChEBI" id="CHEBI:28938"/>
        <dbReference type="EC" id="3.5.4.4"/>
    </reaction>
    <physiologicalReaction direction="left-to-right" evidence="7">
        <dbReference type="Rhea" id="RHEA:24409"/>
    </physiologicalReaction>
</comment>
<evidence type="ECO:0000256" key="5">
    <source>
        <dbReference type="ARBA" id="ARBA00022801"/>
    </source>
</evidence>
<dbReference type="GO" id="GO:0005507">
    <property type="term" value="F:copper ion binding"/>
    <property type="evidence" value="ECO:0007669"/>
    <property type="project" value="TreeGrafter"/>
</dbReference>
<dbReference type="Gene3D" id="3.60.140.10">
    <property type="entry name" value="CNF1/YfiH-like putative cysteine hydrolases"/>
    <property type="match status" value="1"/>
</dbReference>
<dbReference type="InterPro" id="IPR003730">
    <property type="entry name" value="Cu_polyphenol_OxRdtase"/>
</dbReference>
<reference evidence="11" key="1">
    <citation type="submission" date="2024-06" db="EMBL/GenBank/DDBJ databases">
        <authorList>
            <person name="Li S."/>
        </authorList>
    </citation>
    <scope>NUCLEOTIDE SEQUENCE</scope>
    <source>
        <strain evidence="11">SR10</strain>
    </source>
</reference>
<dbReference type="GO" id="GO:0016787">
    <property type="term" value="F:hydrolase activity"/>
    <property type="evidence" value="ECO:0007669"/>
    <property type="project" value="UniProtKB-KW"/>
</dbReference>
<dbReference type="Pfam" id="PF02578">
    <property type="entry name" value="Cu-oxidase_4"/>
    <property type="match status" value="1"/>
</dbReference>
<keyword evidence="3" id="KW-0808">Transferase</keyword>
<evidence type="ECO:0000256" key="7">
    <source>
        <dbReference type="ARBA" id="ARBA00047989"/>
    </source>
</evidence>
<comment type="similarity">
    <text evidence="2 10">Belongs to the purine nucleoside phosphorylase YfiH/LACC1 family.</text>
</comment>
<dbReference type="InterPro" id="IPR011324">
    <property type="entry name" value="Cytotoxic_necrot_fac-like_cat"/>
</dbReference>
<evidence type="ECO:0000256" key="1">
    <source>
        <dbReference type="ARBA" id="ARBA00000553"/>
    </source>
</evidence>
<dbReference type="EMBL" id="CP159925">
    <property type="protein sequence ID" value="XCO73095.1"/>
    <property type="molecule type" value="Genomic_DNA"/>
</dbReference>
<keyword evidence="6" id="KW-0862">Zinc</keyword>
<evidence type="ECO:0000256" key="3">
    <source>
        <dbReference type="ARBA" id="ARBA00022679"/>
    </source>
</evidence>
<dbReference type="InterPro" id="IPR038371">
    <property type="entry name" value="Cu_polyphenol_OxRdtase_sf"/>
</dbReference>
<comment type="catalytic activity">
    <reaction evidence="8">
        <text>adenosine + phosphate = alpha-D-ribose 1-phosphate + adenine</text>
        <dbReference type="Rhea" id="RHEA:27642"/>
        <dbReference type="ChEBI" id="CHEBI:16335"/>
        <dbReference type="ChEBI" id="CHEBI:16708"/>
        <dbReference type="ChEBI" id="CHEBI:43474"/>
        <dbReference type="ChEBI" id="CHEBI:57720"/>
        <dbReference type="EC" id="2.4.2.1"/>
    </reaction>
    <physiologicalReaction direction="left-to-right" evidence="8">
        <dbReference type="Rhea" id="RHEA:27643"/>
    </physiologicalReaction>
</comment>
<dbReference type="NCBIfam" id="TIGR00726">
    <property type="entry name" value="peptidoglycan editing factor PgeF"/>
    <property type="match status" value="1"/>
</dbReference>
<sequence>MSAAAGAAPWIEAEWPLPASVRGLTTVRRGLGVSAAPFDAFNLGTRYGDHRDDPAAVTRNRELLAGRAGLPAAPHWLHQVHGAGVLRFDGQAPGQEPQADAAVTSTPGTVLAILTADCLPVLFAAEDGREVGAAHAGWRGLAGGVLEATVAAMRTAPARLHAWLGPAAGPLHYEIGAEVYDAFVSADPAAAAAFVATRPGHWRVDLYRLARDRLARAGLSADHVHGGGLCTIADRDRFYSHRRDRITGRMATLIWME</sequence>
<dbReference type="PANTHER" id="PTHR30616">
    <property type="entry name" value="UNCHARACTERIZED PROTEIN YFIH"/>
    <property type="match status" value="1"/>
</dbReference>
<organism evidence="11">
    <name type="scientific">Lysobacter firmicutimachus</name>
    <dbReference type="NCBI Taxonomy" id="1792846"/>
    <lineage>
        <taxon>Bacteria</taxon>
        <taxon>Pseudomonadati</taxon>
        <taxon>Pseudomonadota</taxon>
        <taxon>Gammaproteobacteria</taxon>
        <taxon>Lysobacterales</taxon>
        <taxon>Lysobacteraceae</taxon>
        <taxon>Lysobacter</taxon>
    </lineage>
</organism>
<evidence type="ECO:0000256" key="4">
    <source>
        <dbReference type="ARBA" id="ARBA00022723"/>
    </source>
</evidence>
<evidence type="ECO:0000256" key="10">
    <source>
        <dbReference type="RuleBase" id="RU361274"/>
    </source>
</evidence>
<proteinExistence type="inferred from homology"/>
<dbReference type="AlphaFoldDB" id="A0AAU8MN74"/>
<comment type="catalytic activity">
    <reaction evidence="1">
        <text>inosine + phosphate = alpha-D-ribose 1-phosphate + hypoxanthine</text>
        <dbReference type="Rhea" id="RHEA:27646"/>
        <dbReference type="ChEBI" id="CHEBI:17368"/>
        <dbReference type="ChEBI" id="CHEBI:17596"/>
        <dbReference type="ChEBI" id="CHEBI:43474"/>
        <dbReference type="ChEBI" id="CHEBI:57720"/>
        <dbReference type="EC" id="2.4.2.1"/>
    </reaction>
    <physiologicalReaction direction="left-to-right" evidence="1">
        <dbReference type="Rhea" id="RHEA:27647"/>
    </physiologicalReaction>
</comment>
<dbReference type="CDD" id="cd16833">
    <property type="entry name" value="YfiH"/>
    <property type="match status" value="1"/>
</dbReference>
<keyword evidence="4" id="KW-0479">Metal-binding</keyword>
<evidence type="ECO:0000256" key="9">
    <source>
        <dbReference type="ARBA" id="ARBA00049893"/>
    </source>
</evidence>
<accession>A0AAU8MN74</accession>
<evidence type="ECO:0000313" key="11">
    <source>
        <dbReference type="EMBL" id="XCO73095.1"/>
    </source>
</evidence>
<comment type="catalytic activity">
    <reaction evidence="9">
        <text>S-methyl-5'-thioadenosine + phosphate = 5-(methylsulfanyl)-alpha-D-ribose 1-phosphate + adenine</text>
        <dbReference type="Rhea" id="RHEA:11852"/>
        <dbReference type="ChEBI" id="CHEBI:16708"/>
        <dbReference type="ChEBI" id="CHEBI:17509"/>
        <dbReference type="ChEBI" id="CHEBI:43474"/>
        <dbReference type="ChEBI" id="CHEBI:58533"/>
        <dbReference type="EC" id="2.4.2.28"/>
    </reaction>
    <physiologicalReaction direction="left-to-right" evidence="9">
        <dbReference type="Rhea" id="RHEA:11853"/>
    </physiologicalReaction>
</comment>
<evidence type="ECO:0000256" key="6">
    <source>
        <dbReference type="ARBA" id="ARBA00022833"/>
    </source>
</evidence>
<evidence type="ECO:0000256" key="8">
    <source>
        <dbReference type="ARBA" id="ARBA00048968"/>
    </source>
</evidence>
<dbReference type="RefSeq" id="WP_363796239.1">
    <property type="nucleotide sequence ID" value="NZ_CP159925.1"/>
</dbReference>